<gene>
    <name evidence="1" type="ORF">AMORRO_LOCUS14992</name>
</gene>
<sequence length="71" mass="7725">MGSMVKNEIKLPINNNTIVLSKLLLPMGEFVGSLYAKVAPSAIVTNSHKLMSRGEVRTRSNISGRLKNGKN</sequence>
<organism evidence="1 2">
    <name type="scientific">Acaulospora morrowiae</name>
    <dbReference type="NCBI Taxonomy" id="94023"/>
    <lineage>
        <taxon>Eukaryota</taxon>
        <taxon>Fungi</taxon>
        <taxon>Fungi incertae sedis</taxon>
        <taxon>Mucoromycota</taxon>
        <taxon>Glomeromycotina</taxon>
        <taxon>Glomeromycetes</taxon>
        <taxon>Diversisporales</taxon>
        <taxon>Acaulosporaceae</taxon>
        <taxon>Acaulospora</taxon>
    </lineage>
</organism>
<comment type="caution">
    <text evidence="1">The sequence shown here is derived from an EMBL/GenBank/DDBJ whole genome shotgun (WGS) entry which is preliminary data.</text>
</comment>
<protein>
    <submittedName>
        <fullName evidence="1">18099_t:CDS:1</fullName>
    </submittedName>
</protein>
<name>A0A9N9NK45_9GLOM</name>
<evidence type="ECO:0000313" key="2">
    <source>
        <dbReference type="Proteomes" id="UP000789342"/>
    </source>
</evidence>
<keyword evidence="2" id="KW-1185">Reference proteome</keyword>
<dbReference type="AlphaFoldDB" id="A0A9N9NK45"/>
<feature type="non-terminal residue" evidence="1">
    <location>
        <position position="71"/>
    </location>
</feature>
<reference evidence="1" key="1">
    <citation type="submission" date="2021-06" db="EMBL/GenBank/DDBJ databases">
        <authorList>
            <person name="Kallberg Y."/>
            <person name="Tangrot J."/>
            <person name="Rosling A."/>
        </authorList>
    </citation>
    <scope>NUCLEOTIDE SEQUENCE</scope>
    <source>
        <strain evidence="1">CL551</strain>
    </source>
</reference>
<dbReference type="EMBL" id="CAJVPV010032639">
    <property type="protein sequence ID" value="CAG8745300.1"/>
    <property type="molecule type" value="Genomic_DNA"/>
</dbReference>
<dbReference type="Proteomes" id="UP000789342">
    <property type="component" value="Unassembled WGS sequence"/>
</dbReference>
<proteinExistence type="predicted"/>
<evidence type="ECO:0000313" key="1">
    <source>
        <dbReference type="EMBL" id="CAG8745300.1"/>
    </source>
</evidence>
<accession>A0A9N9NK45</accession>